<keyword evidence="3" id="KW-1185">Reference proteome</keyword>
<evidence type="ECO:0000313" key="2">
    <source>
        <dbReference type="EMBL" id="CDI06113.1"/>
    </source>
</evidence>
<evidence type="ECO:0000313" key="3">
    <source>
        <dbReference type="Proteomes" id="UP000018159"/>
    </source>
</evidence>
<reference evidence="2" key="1">
    <citation type="journal article" date="2013" name="PLoS ONE">
        <title>Enrichment and Genome Sequence of the Group I.1a Ammonia-Oxidizing Archaeon ?Ca. Nitrosotenuis uzonensis? Representing a Clade Globally.</title>
        <authorList>
            <person name="Lebedeva E.V."/>
            <person name="Hatzenpichler R."/>
            <person name="Pelletier E."/>
            <person name="Schuster N."/>
            <person name="Hauzmayer S."/>
            <person name="Bulaev A."/>
            <person name="Grigor'eva N.V."/>
            <person name="Galushko A."/>
            <person name="Schmid M."/>
            <person name="Palatinszky M."/>
            <person name="Le Paslier D."/>
            <person name="Daims H."/>
            <person name="Wagner M."/>
        </authorList>
    </citation>
    <scope>NUCLEOTIDE SEQUENCE [LARGE SCALE GENOMIC DNA]</scope>
    <source>
        <strain evidence="2">N4</strain>
    </source>
</reference>
<reference evidence="2" key="2">
    <citation type="submission" date="2013-10" db="EMBL/GenBank/DDBJ databases">
        <authorList>
            <person name="Regsiter A."/>
        </authorList>
    </citation>
    <scope>NUCLEOTIDE SEQUENCE</scope>
    <source>
        <strain evidence="2">N4</strain>
    </source>
</reference>
<dbReference type="InterPro" id="IPR007355">
    <property type="entry name" value="DUF424"/>
</dbReference>
<sequence>MRFFVRTSNYQNSRMLNICDEDVLERVVKNNDVEIRISKSYYGQRLVDGMEAEDLMRKSSIINIVGKESVEMSIDLKIGSRAGVKVIDGVPFLIVFKM</sequence>
<name>V6AUF6_9ARCH</name>
<dbReference type="OrthoDB" id="18015at2157"/>
<protein>
    <recommendedName>
        <fullName evidence="4">DUF424 domain-containing protein</fullName>
    </recommendedName>
</protein>
<gene>
    <name evidence="2" type="ORF">NITUZ_40279</name>
    <name evidence="1" type="ORF">NUZ5A_50420</name>
</gene>
<dbReference type="Proteomes" id="UP000018159">
    <property type="component" value="Unassembled WGS sequence"/>
</dbReference>
<dbReference type="Proteomes" id="UP000655759">
    <property type="component" value="Unassembled WGS sequence"/>
</dbReference>
<dbReference type="Gene3D" id="3.30.1860.10">
    <property type="entry name" value="uncharacterized conserved protein from methanopyrus kandleri domain like"/>
    <property type="match status" value="1"/>
</dbReference>
<proteinExistence type="predicted"/>
<dbReference type="Pfam" id="PF04242">
    <property type="entry name" value="DUF424"/>
    <property type="match status" value="1"/>
</dbReference>
<dbReference type="RefSeq" id="WP_048196497.1">
    <property type="nucleotide sequence ID" value="NZ_CAJNAQ010000005.1"/>
</dbReference>
<evidence type="ECO:0008006" key="4">
    <source>
        <dbReference type="Google" id="ProtNLM"/>
    </source>
</evidence>
<dbReference type="AlphaFoldDB" id="V6AUF6"/>
<accession>V6AUF6</accession>
<dbReference type="EMBL" id="CAJNAQ010000005">
    <property type="protein sequence ID" value="CAE6495474.1"/>
    <property type="molecule type" value="Genomic_DNA"/>
</dbReference>
<reference evidence="1" key="3">
    <citation type="submission" date="2021-02" db="EMBL/GenBank/DDBJ databases">
        <authorList>
            <person name="Han P."/>
        </authorList>
    </citation>
    <scope>NUCLEOTIDE SEQUENCE</scope>
    <source>
        <strain evidence="1">Candidatus Nitrosotenuis uzonensis 5A</strain>
    </source>
</reference>
<evidence type="ECO:0000313" key="1">
    <source>
        <dbReference type="EMBL" id="CAE6495474.1"/>
    </source>
</evidence>
<organism evidence="2 3">
    <name type="scientific">Candidatus Nitrosotenuis uzonensis</name>
    <dbReference type="NCBI Taxonomy" id="1407055"/>
    <lineage>
        <taxon>Archaea</taxon>
        <taxon>Nitrososphaerota</taxon>
        <taxon>Candidatus Nitrosotenuis</taxon>
    </lineage>
</organism>
<dbReference type="STRING" id="1407055.NITUZ_40279"/>
<dbReference type="EMBL" id="CBTY010000009">
    <property type="protein sequence ID" value="CDI06113.1"/>
    <property type="molecule type" value="Genomic_DNA"/>
</dbReference>
<comment type="caution">
    <text evidence="2">The sequence shown here is derived from an EMBL/GenBank/DDBJ whole genome shotgun (WGS) entry which is preliminary data.</text>
</comment>